<reference evidence="7 8" key="1">
    <citation type="submission" date="2022-11" db="EMBL/GenBank/DDBJ databases">
        <title>Haliovirga abyssi gen. nov., sp. nov., a mesophilic fermentative bacterium isolated from the Iheya North hydrothermal field and the proposal of Haliovirgaceae fam. nov.</title>
        <authorList>
            <person name="Miyazaki U."/>
            <person name="Tame A."/>
            <person name="Miyazaki J."/>
            <person name="Takai K."/>
            <person name="Sawayama S."/>
            <person name="Kitajima M."/>
            <person name="Okamoto A."/>
            <person name="Nakagawa S."/>
        </authorList>
    </citation>
    <scope>NUCLEOTIDE SEQUENCE [LARGE SCALE GENOMIC DNA]</scope>
    <source>
        <strain evidence="7 8">IC12</strain>
    </source>
</reference>
<dbReference type="GO" id="GO:0008234">
    <property type="term" value="F:cysteine-type peptidase activity"/>
    <property type="evidence" value="ECO:0007669"/>
    <property type="project" value="UniProtKB-KW"/>
</dbReference>
<protein>
    <recommendedName>
        <fullName evidence="6">Ribosomal processing cysteine protease Prp</fullName>
    </recommendedName>
</protein>
<evidence type="ECO:0000256" key="1">
    <source>
        <dbReference type="ARBA" id="ARBA00022517"/>
    </source>
</evidence>
<name>A0AAU9DFN8_9FUSO</name>
<dbReference type="CDD" id="cd16332">
    <property type="entry name" value="Prp-like"/>
    <property type="match status" value="1"/>
</dbReference>
<dbReference type="InterPro" id="IPR007422">
    <property type="entry name" value="Peptidase_Prp"/>
</dbReference>
<dbReference type="GO" id="GO:0006508">
    <property type="term" value="P:proteolysis"/>
    <property type="evidence" value="ECO:0007669"/>
    <property type="project" value="UniProtKB-KW"/>
</dbReference>
<dbReference type="Pfam" id="PF04327">
    <property type="entry name" value="Peptidase_Prp"/>
    <property type="match status" value="1"/>
</dbReference>
<organism evidence="7 8">
    <name type="scientific">Haliovirga abyssi</name>
    <dbReference type="NCBI Taxonomy" id="2996794"/>
    <lineage>
        <taxon>Bacteria</taxon>
        <taxon>Fusobacteriati</taxon>
        <taxon>Fusobacteriota</taxon>
        <taxon>Fusobacteriia</taxon>
        <taxon>Fusobacteriales</taxon>
        <taxon>Haliovirgaceae</taxon>
        <taxon>Haliovirga</taxon>
    </lineage>
</organism>
<sequence length="109" mass="12269">MIKVTIYRKNGEITGFSGNGHANFEEYGKDIVCSAVSTAMQQAVVGILGYLKLNPKVGNRDGFLKLDLKNCKISEKNRELNAILESMYIMLKEIEKIYPKNLKIIEKEG</sequence>
<dbReference type="InterPro" id="IPR036764">
    <property type="entry name" value="Peptidase_Prp_sf"/>
</dbReference>
<dbReference type="EMBL" id="AP027059">
    <property type="protein sequence ID" value="BDU51023.1"/>
    <property type="molecule type" value="Genomic_DNA"/>
</dbReference>
<dbReference type="SUPFAM" id="SSF118010">
    <property type="entry name" value="TM1457-like"/>
    <property type="match status" value="1"/>
</dbReference>
<evidence type="ECO:0000256" key="3">
    <source>
        <dbReference type="ARBA" id="ARBA00022801"/>
    </source>
</evidence>
<keyword evidence="8" id="KW-1185">Reference proteome</keyword>
<keyword evidence="1" id="KW-0690">Ribosome biogenesis</keyword>
<dbReference type="Proteomes" id="UP001321582">
    <property type="component" value="Chromosome"/>
</dbReference>
<dbReference type="Gene3D" id="3.30.70.1490">
    <property type="entry name" value="Cysteine protease Prp"/>
    <property type="match status" value="1"/>
</dbReference>
<evidence type="ECO:0000256" key="6">
    <source>
        <dbReference type="ARBA" id="ARBA00044538"/>
    </source>
</evidence>
<dbReference type="RefSeq" id="WP_307903869.1">
    <property type="nucleotide sequence ID" value="NZ_AP027059.1"/>
</dbReference>
<evidence type="ECO:0000313" key="8">
    <source>
        <dbReference type="Proteomes" id="UP001321582"/>
    </source>
</evidence>
<dbReference type="PANTHER" id="PTHR39178">
    <property type="entry name" value="HYPOTHETICAL RIBOSOME-ASSOCIATED PROTEIN"/>
    <property type="match status" value="1"/>
</dbReference>
<dbReference type="GO" id="GO:0042254">
    <property type="term" value="P:ribosome biogenesis"/>
    <property type="evidence" value="ECO:0007669"/>
    <property type="project" value="UniProtKB-KW"/>
</dbReference>
<evidence type="ECO:0000256" key="2">
    <source>
        <dbReference type="ARBA" id="ARBA00022670"/>
    </source>
</evidence>
<gene>
    <name evidence="7" type="ORF">HLVA_15920</name>
</gene>
<dbReference type="PANTHER" id="PTHR39178:SF1">
    <property type="entry name" value="RIBOSOMAL-PROCESSING CYSTEINE PROTEASE PRP"/>
    <property type="match status" value="1"/>
</dbReference>
<comment type="similarity">
    <text evidence="5">Belongs to the Prp family.</text>
</comment>
<evidence type="ECO:0000256" key="5">
    <source>
        <dbReference type="ARBA" id="ARBA00044503"/>
    </source>
</evidence>
<keyword evidence="4" id="KW-0788">Thiol protease</keyword>
<dbReference type="KEGG" id="haby:HLVA_15920"/>
<keyword evidence="3" id="KW-0378">Hydrolase</keyword>
<dbReference type="AlphaFoldDB" id="A0AAU9DFN8"/>
<keyword evidence="2" id="KW-0645">Protease</keyword>
<accession>A0AAU9DFN8</accession>
<evidence type="ECO:0000313" key="7">
    <source>
        <dbReference type="EMBL" id="BDU51023.1"/>
    </source>
</evidence>
<proteinExistence type="inferred from homology"/>
<evidence type="ECO:0000256" key="4">
    <source>
        <dbReference type="ARBA" id="ARBA00022807"/>
    </source>
</evidence>